<feature type="domain" description="Helicase ATP-binding" evidence="11">
    <location>
        <begin position="306"/>
        <end position="482"/>
    </location>
</feature>
<dbReference type="PANTHER" id="PTHR30195:SF15">
    <property type="entry name" value="TYPE I RESTRICTION ENZYME HINDI ENDONUCLEASE SUBUNIT"/>
    <property type="match status" value="1"/>
</dbReference>
<dbReference type="Pfam" id="PF18766">
    <property type="entry name" value="SWI2_SNF2"/>
    <property type="match status" value="1"/>
</dbReference>
<evidence type="ECO:0000256" key="10">
    <source>
        <dbReference type="ARBA" id="ARBA00023125"/>
    </source>
</evidence>
<evidence type="ECO:0000256" key="4">
    <source>
        <dbReference type="ARBA" id="ARBA00022722"/>
    </source>
</evidence>
<dbReference type="EMBL" id="FNYS01000027">
    <property type="protein sequence ID" value="SEJ35635.1"/>
    <property type="molecule type" value="Genomic_DNA"/>
</dbReference>
<keyword evidence="4" id="KW-0540">Nuclease</keyword>
<evidence type="ECO:0000256" key="2">
    <source>
        <dbReference type="ARBA" id="ARBA00008598"/>
    </source>
</evidence>
<dbReference type="InterPro" id="IPR027417">
    <property type="entry name" value="P-loop_NTPase"/>
</dbReference>
<keyword evidence="10" id="KW-0238">DNA-binding</keyword>
<organism evidence="12 13">
    <name type="scientific">Myroides marinus</name>
    <dbReference type="NCBI Taxonomy" id="703342"/>
    <lineage>
        <taxon>Bacteria</taxon>
        <taxon>Pseudomonadati</taxon>
        <taxon>Bacteroidota</taxon>
        <taxon>Flavobacteriia</taxon>
        <taxon>Flavobacteriales</taxon>
        <taxon>Flavobacteriaceae</taxon>
        <taxon>Myroides</taxon>
    </lineage>
</organism>
<dbReference type="InterPro" id="IPR055180">
    <property type="entry name" value="HsdR_RecA-like_helicase_dom_2"/>
</dbReference>
<dbReference type="GeneID" id="82258610"/>
<evidence type="ECO:0000313" key="12">
    <source>
        <dbReference type="EMBL" id="SEJ35635.1"/>
    </source>
</evidence>
<keyword evidence="7" id="KW-0255">Endonuclease</keyword>
<gene>
    <name evidence="12" type="ORF">SAMN04488018_12737</name>
</gene>
<reference evidence="12 13" key="1">
    <citation type="submission" date="2016-10" db="EMBL/GenBank/DDBJ databases">
        <authorList>
            <person name="de Groot N.N."/>
        </authorList>
    </citation>
    <scope>NUCLEOTIDE SEQUENCE [LARGE SCALE GENOMIC DNA]</scope>
    <source>
        <strain evidence="12 13">DSM 23048</strain>
    </source>
</reference>
<evidence type="ECO:0000256" key="9">
    <source>
        <dbReference type="ARBA" id="ARBA00022840"/>
    </source>
</evidence>
<dbReference type="RefSeq" id="WP_074748045.1">
    <property type="nucleotide sequence ID" value="NZ_FNYS01000027.1"/>
</dbReference>
<evidence type="ECO:0000256" key="5">
    <source>
        <dbReference type="ARBA" id="ARBA00022741"/>
    </source>
</evidence>
<evidence type="ECO:0000256" key="7">
    <source>
        <dbReference type="ARBA" id="ARBA00022759"/>
    </source>
</evidence>
<dbReference type="PROSITE" id="PS51192">
    <property type="entry name" value="HELICASE_ATP_BIND_1"/>
    <property type="match status" value="1"/>
</dbReference>
<keyword evidence="6" id="KW-0680">Restriction system</keyword>
<dbReference type="GO" id="GO:0005524">
    <property type="term" value="F:ATP binding"/>
    <property type="evidence" value="ECO:0007669"/>
    <property type="project" value="UniProtKB-KW"/>
</dbReference>
<dbReference type="SMART" id="SM00487">
    <property type="entry name" value="DEXDc"/>
    <property type="match status" value="1"/>
</dbReference>
<evidence type="ECO:0000313" key="13">
    <source>
        <dbReference type="Proteomes" id="UP000183077"/>
    </source>
</evidence>
<dbReference type="EC" id="3.1.21.3" evidence="3"/>
<dbReference type="GO" id="GO:0003677">
    <property type="term" value="F:DNA binding"/>
    <property type="evidence" value="ECO:0007669"/>
    <property type="project" value="UniProtKB-KW"/>
</dbReference>
<dbReference type="InterPro" id="IPR040980">
    <property type="entry name" value="SWI2_SNF2"/>
</dbReference>
<dbReference type="CDD" id="cd22332">
    <property type="entry name" value="HsdR_N"/>
    <property type="match status" value="1"/>
</dbReference>
<evidence type="ECO:0000256" key="8">
    <source>
        <dbReference type="ARBA" id="ARBA00022801"/>
    </source>
</evidence>
<proteinExistence type="inferred from homology"/>
<dbReference type="InterPro" id="IPR051268">
    <property type="entry name" value="Type-I_R_enzyme_R_subunit"/>
</dbReference>
<evidence type="ECO:0000256" key="3">
    <source>
        <dbReference type="ARBA" id="ARBA00012654"/>
    </source>
</evidence>
<dbReference type="PANTHER" id="PTHR30195">
    <property type="entry name" value="TYPE I SITE-SPECIFIC DEOXYRIBONUCLEASE PROTEIN SUBUNIT M AND R"/>
    <property type="match status" value="1"/>
</dbReference>
<evidence type="ECO:0000256" key="1">
    <source>
        <dbReference type="ARBA" id="ARBA00000851"/>
    </source>
</evidence>
<comment type="catalytic activity">
    <reaction evidence="1">
        <text>Endonucleolytic cleavage of DNA to give random double-stranded fragments with terminal 5'-phosphates, ATP is simultaneously hydrolyzed.</text>
        <dbReference type="EC" id="3.1.21.3"/>
    </reaction>
</comment>
<sequence>MGYNPFNEDTRVKIPAIWHLMRLGYQYIPSNEQHRNEANNIFTEIFVSKITEINNITDEEALRILDEINLELDYEDLGKKFFERLTATSGIKLIDFDNFNNNSFHVTTELTCTSAEEEFRPDITVLINGMPLAFIEVKKPHNKEGIISERKRMGVRFGKKYFRRFANITQLMVFSNNMKYEEGVVDPVYGAYYATSSYGQFSFNFFREDPDYPVKQRLLDLDDTTESMLLKDNNKSVIKHSPEYITNKSENTSTNSILTSLFAKERLGFILQFAITYVEELSGGKIDRQKHIMRYPQMFATQAIASKLDNGQQKGIIWHTQGSGKTALAYYNVKYLTHYYAKKGIIPKFYFIVDRLDLLIQASTEFSNRGLRVNAINSKQDFVRDMQLIGAINNDSGEPEITVVNIQKFSEDATAIHSKDYDIDVQRVFFLDEAHRSYNPKGNFLANLMNSDRKAVIIALTGTPLLKEVAKDYDSKMLFGNYIHKYYYNMSIADGYTLRLIREQIEGNFKMEMKEVMDQIKVLQGDISARKIYAHPKFAAPLLDYITKDLIKFRRDNQDTTLGGMVVCDSADQAKELFRLFQEKYGVQETDASLFMAAEPKSVYGKEEPVLTASLILHDENDKAIRKELISAYKKAKIDILFVYNMLLTGFDAKRLKKLYLARVVQDHNLLQTLTRVNRPYGNYRYGYVVDFADISKAFDRTNKLYFDELQEQLGDEMEMYSYLFKTEEEIEQEIKEIKETLFHYDTQNREIFSQQIEQINDKKVVTKLINALRLAKELKNIIAVNNYEALDGIADFDIWNGLLIEAQGRLDNLNFVESIGNEDVSKNLLNTALEDIVFQFIKVDESELVLADAFKDILRQTRESLQNNFDQNDPQFVSLREELERIFKKKNLSETTQEDMVEHMHLLRGIYDKAKELNRKNALIKAKYENDDKYARIHKRLTEKKTLNAKELQLHNALMQVKWQVDEKLEHQEDIINNEAFFKKYMMQVVIAEFKKKENIPLDYDTTESINHLIVNEYLLQYQNR</sequence>
<keyword evidence="9" id="KW-0067">ATP-binding</keyword>
<dbReference type="Gene3D" id="3.40.50.300">
    <property type="entry name" value="P-loop containing nucleotide triphosphate hydrolases"/>
    <property type="match status" value="2"/>
</dbReference>
<dbReference type="InterPro" id="IPR007409">
    <property type="entry name" value="Restrct_endonuc_type1_HsdR_N"/>
</dbReference>
<dbReference type="AlphaFoldDB" id="A0A1H6YFV5"/>
<comment type="similarity">
    <text evidence="2">Belongs to the HsdR family.</text>
</comment>
<dbReference type="GO" id="GO:0009307">
    <property type="term" value="P:DNA restriction-modification system"/>
    <property type="evidence" value="ECO:0007669"/>
    <property type="project" value="UniProtKB-KW"/>
</dbReference>
<dbReference type="Gene3D" id="3.90.1570.50">
    <property type="match status" value="1"/>
</dbReference>
<dbReference type="SUPFAM" id="SSF52540">
    <property type="entry name" value="P-loop containing nucleoside triphosphate hydrolases"/>
    <property type="match status" value="2"/>
</dbReference>
<dbReference type="Proteomes" id="UP000183077">
    <property type="component" value="Unassembled WGS sequence"/>
</dbReference>
<dbReference type="Pfam" id="PF04313">
    <property type="entry name" value="HSDR_N"/>
    <property type="match status" value="1"/>
</dbReference>
<dbReference type="GO" id="GO:0009035">
    <property type="term" value="F:type I site-specific deoxyribonuclease activity"/>
    <property type="evidence" value="ECO:0007669"/>
    <property type="project" value="UniProtKB-EC"/>
</dbReference>
<protein>
    <recommendedName>
        <fullName evidence="3">type I site-specific deoxyribonuclease</fullName>
        <ecNumber evidence="3">3.1.21.3</ecNumber>
    </recommendedName>
</protein>
<keyword evidence="8" id="KW-0378">Hydrolase</keyword>
<evidence type="ECO:0000256" key="6">
    <source>
        <dbReference type="ARBA" id="ARBA00022747"/>
    </source>
</evidence>
<name>A0A1H6YFV5_9FLAO</name>
<evidence type="ECO:0000259" key="11">
    <source>
        <dbReference type="PROSITE" id="PS51192"/>
    </source>
</evidence>
<keyword evidence="5" id="KW-0547">Nucleotide-binding</keyword>
<accession>A0A1H6YFV5</accession>
<dbReference type="InterPro" id="IPR014001">
    <property type="entry name" value="Helicase_ATP-bd"/>
</dbReference>
<dbReference type="Pfam" id="PF22679">
    <property type="entry name" value="T1R_D3-like"/>
    <property type="match status" value="1"/>
</dbReference>